<organism evidence="1 2">
    <name type="scientific">Zymoseptoria tritici ST99CH_1E4</name>
    <dbReference type="NCBI Taxonomy" id="1276532"/>
    <lineage>
        <taxon>Eukaryota</taxon>
        <taxon>Fungi</taxon>
        <taxon>Dikarya</taxon>
        <taxon>Ascomycota</taxon>
        <taxon>Pezizomycotina</taxon>
        <taxon>Dothideomycetes</taxon>
        <taxon>Dothideomycetidae</taxon>
        <taxon>Mycosphaerellales</taxon>
        <taxon>Mycosphaerellaceae</taxon>
        <taxon>Zymoseptoria</taxon>
    </lineage>
</organism>
<accession>A0A2H1FWB9</accession>
<name>A0A2H1FWB9_ZYMTR</name>
<dbReference type="Proteomes" id="UP000245764">
    <property type="component" value="Chromosome 2"/>
</dbReference>
<gene>
    <name evidence="1" type="ORF">ZT1E4_G2230</name>
</gene>
<evidence type="ECO:0000313" key="2">
    <source>
        <dbReference type="Proteomes" id="UP000245764"/>
    </source>
</evidence>
<evidence type="ECO:0000313" key="1">
    <source>
        <dbReference type="EMBL" id="SMR45612.1"/>
    </source>
</evidence>
<reference evidence="2" key="1">
    <citation type="submission" date="2017-05" db="EMBL/GenBank/DDBJ databases">
        <authorList>
            <person name="Song R."/>
            <person name="Chenine A.L."/>
            <person name="Ruprecht R.M."/>
        </authorList>
    </citation>
    <scope>NUCLEOTIDE SEQUENCE [LARGE SCALE GENOMIC DNA]</scope>
</reference>
<protein>
    <submittedName>
        <fullName evidence="1">Uncharacterized protein</fullName>
    </submittedName>
</protein>
<dbReference type="AlphaFoldDB" id="A0A2H1FWB9"/>
<sequence length="146" mass="16717">MQSLPAWLCAAYERKLSAEKYAQYSHPSTVAAFHSYFQFLESMYLPAARCGVPTNDVVALLRELPYLKRTESFEPNVHGPARCRWANWNEMIGQGYESARDMREATEHPDADGHVPRDVVGLSRGAPFDFPYVYLDTVEGTVYWYN</sequence>
<dbReference type="EMBL" id="LT854254">
    <property type="protein sequence ID" value="SMR45612.1"/>
    <property type="molecule type" value="Genomic_DNA"/>
</dbReference>
<proteinExistence type="predicted"/>